<keyword evidence="1" id="KW-0175">Coiled coil</keyword>
<evidence type="ECO:0000256" key="1">
    <source>
        <dbReference type="SAM" id="Coils"/>
    </source>
</evidence>
<gene>
    <name evidence="3" type="ORF">ISU07_13935</name>
</gene>
<evidence type="ECO:0000313" key="4">
    <source>
        <dbReference type="Proteomes" id="UP000640489"/>
    </source>
</evidence>
<evidence type="ECO:0000313" key="3">
    <source>
        <dbReference type="EMBL" id="MBF4764230.1"/>
    </source>
</evidence>
<evidence type="ECO:0000259" key="2">
    <source>
        <dbReference type="Pfam" id="PF01145"/>
    </source>
</evidence>
<reference evidence="3" key="1">
    <citation type="submission" date="2020-11" db="EMBL/GenBank/DDBJ databases">
        <title>Nocardioides sp. nov., isolated from Soil of Cynanchum wilfordii Hemsley rhizosphere.</title>
        <authorList>
            <person name="Lee J.-S."/>
            <person name="Suh M.K."/>
            <person name="Kim J.-S."/>
        </authorList>
    </citation>
    <scope>NUCLEOTIDE SEQUENCE</scope>
    <source>
        <strain evidence="3">KCTC 19275</strain>
    </source>
</reference>
<dbReference type="Pfam" id="PF01145">
    <property type="entry name" value="Band_7"/>
    <property type="match status" value="1"/>
</dbReference>
<dbReference type="EMBL" id="JADKPN010000008">
    <property type="protein sequence ID" value="MBF4764230.1"/>
    <property type="molecule type" value="Genomic_DNA"/>
</dbReference>
<proteinExistence type="predicted"/>
<sequence>MAEIRHYPFVSHLRSDPTTWVQHQHGGKVRRAGAGQSFWFQPRTAALAEVPLEDREQTVLFHARTSDFQDVTVASTVTFRVEDPTVAVTRTDFAISPRSGAWRSAPLETLGGLMSELAQQPAVELIGGMDLEQALAHGIGPIRTTVAAALAADSRLRERGLVVTDVRVVSVRTDPDVERALQVETRERIQTEADKATYERRALAVERESAIAENELASKIEIARREEELVTQRGRNEQLEAETTASAKRTVGQAEADNQAALLAAYDAVDRETLLALALKDVAANLPHIENLTVTPDVLTEALARLTGGARRGGGS</sequence>
<feature type="coiled-coil region" evidence="1">
    <location>
        <begin position="195"/>
        <end position="242"/>
    </location>
</feature>
<feature type="domain" description="Band 7" evidence="2">
    <location>
        <begin position="27"/>
        <end position="199"/>
    </location>
</feature>
<dbReference type="InterPro" id="IPR036013">
    <property type="entry name" value="Band_7/SPFH_dom_sf"/>
</dbReference>
<protein>
    <recommendedName>
        <fullName evidence="2">Band 7 domain-containing protein</fullName>
    </recommendedName>
</protein>
<dbReference type="RefSeq" id="WP_194707410.1">
    <property type="nucleotide sequence ID" value="NZ_JADKPN010000008.1"/>
</dbReference>
<name>A0A930VHX0_9ACTN</name>
<dbReference type="SUPFAM" id="SSF117892">
    <property type="entry name" value="Band 7/SPFH domain"/>
    <property type="match status" value="1"/>
</dbReference>
<dbReference type="Proteomes" id="UP000640489">
    <property type="component" value="Unassembled WGS sequence"/>
</dbReference>
<dbReference type="Gene3D" id="3.30.479.30">
    <property type="entry name" value="Band 7 domain"/>
    <property type="match status" value="1"/>
</dbReference>
<organism evidence="3 4">
    <name type="scientific">Nocardioides islandensis</name>
    <dbReference type="NCBI Taxonomy" id="433663"/>
    <lineage>
        <taxon>Bacteria</taxon>
        <taxon>Bacillati</taxon>
        <taxon>Actinomycetota</taxon>
        <taxon>Actinomycetes</taxon>
        <taxon>Propionibacteriales</taxon>
        <taxon>Nocardioidaceae</taxon>
        <taxon>Nocardioides</taxon>
    </lineage>
</organism>
<accession>A0A930VHX0</accession>
<comment type="caution">
    <text evidence="3">The sequence shown here is derived from an EMBL/GenBank/DDBJ whole genome shotgun (WGS) entry which is preliminary data.</text>
</comment>
<dbReference type="AlphaFoldDB" id="A0A930VHX0"/>
<dbReference type="InterPro" id="IPR001107">
    <property type="entry name" value="Band_7"/>
</dbReference>
<keyword evidence="4" id="KW-1185">Reference proteome</keyword>